<accession>A0A3P6TVA3</accession>
<dbReference type="PANTHER" id="PTHR24173">
    <property type="entry name" value="ANKYRIN REPEAT CONTAINING"/>
    <property type="match status" value="1"/>
</dbReference>
<dbReference type="SMART" id="SM00248">
    <property type="entry name" value="ANK"/>
    <property type="match status" value="6"/>
</dbReference>
<evidence type="ECO:0000313" key="4">
    <source>
        <dbReference type="EMBL" id="VDK87269.1"/>
    </source>
</evidence>
<dbReference type="STRING" id="42156.A0A3P6TVA3"/>
<feature type="repeat" description="ANK" evidence="3">
    <location>
        <begin position="151"/>
        <end position="177"/>
    </location>
</feature>
<dbReference type="OMA" id="ENKIGHE"/>
<protein>
    <submittedName>
        <fullName evidence="4">Uncharacterized protein</fullName>
    </submittedName>
</protein>
<dbReference type="OrthoDB" id="10071877at2759"/>
<dbReference type="SUPFAM" id="SSF48403">
    <property type="entry name" value="Ankyrin repeat"/>
    <property type="match status" value="2"/>
</dbReference>
<dbReference type="AlphaFoldDB" id="A0A3P6TVA3"/>
<feature type="repeat" description="ANK" evidence="3">
    <location>
        <begin position="118"/>
        <end position="150"/>
    </location>
</feature>
<dbReference type="PROSITE" id="PS50297">
    <property type="entry name" value="ANK_REP_REGION"/>
    <property type="match status" value="5"/>
</dbReference>
<dbReference type="InterPro" id="IPR036770">
    <property type="entry name" value="Ankyrin_rpt-contain_sf"/>
</dbReference>
<proteinExistence type="predicted"/>
<feature type="repeat" description="ANK" evidence="3">
    <location>
        <begin position="184"/>
        <end position="209"/>
    </location>
</feature>
<dbReference type="PROSITE" id="PS50088">
    <property type="entry name" value="ANK_REPEAT"/>
    <property type="match status" value="5"/>
</dbReference>
<sequence>MNPEAYRAIVFNSARDGNLRRLRIFLDDRSHEWLNHCLSSEKSQTPPLVIAARNGHFEVVKYLLERGADISITGTVSFDGEIIPGAPVLWAAAAAGHLKIVRYLVEEGGADINQTTQSNSSPLRGACYDGHYDIVQYLVKKGADIELANRHGHTPLMIAAFKMRTDIVRFLLNHGADPCRASMKGNTAMHDAAEAGSNEIVCMLLNAGAKNVKDDCSMTPMQCAALAGHEDVLMSLSAVATAQETRDALKLYGATLVDKKMDLSNAVRVWYEALNYGEPLHVRIGLRVYGDLFEIDTAADIRHVIGDPDAIRMQALIMRERIIGGGHHETHYFIRYRGAVYCDLGETSRCFQLWMHALILQQRHLCALHPSTISTIGAFIDTFILTVNEGIIIANADGVRVAPLSRKCVMDVLEKAVHELERFSAGDVRIRTDEITDETDDENRCIDFLMLASLQLILLVLRLSLIDSKLETDDSYRQQTDIETDVDEDFDTSLSDIVIRLKRVSKCLNLYPLHAACHDIDKPVTTRFPCACVITMLINSGINVNTKNSLGNTPLHTVLLGSNPRQSIVKLLLQNGAFLLARNNDNQTCLELISAKLPRATGQLKLGRYVTLMSLAANVVRRSNYEAEYKKIVPKDLLAFLNLH</sequence>
<dbReference type="Gene3D" id="1.25.40.20">
    <property type="entry name" value="Ankyrin repeat-containing domain"/>
    <property type="match status" value="3"/>
</dbReference>
<dbReference type="Proteomes" id="UP000277928">
    <property type="component" value="Unassembled WGS sequence"/>
</dbReference>
<gene>
    <name evidence="4" type="ORF">NLS_LOCUS8061</name>
</gene>
<organism evidence="4 5">
    <name type="scientific">Litomosoides sigmodontis</name>
    <name type="common">Filarial nematode worm</name>
    <dbReference type="NCBI Taxonomy" id="42156"/>
    <lineage>
        <taxon>Eukaryota</taxon>
        <taxon>Metazoa</taxon>
        <taxon>Ecdysozoa</taxon>
        <taxon>Nematoda</taxon>
        <taxon>Chromadorea</taxon>
        <taxon>Rhabditida</taxon>
        <taxon>Spirurina</taxon>
        <taxon>Spiruromorpha</taxon>
        <taxon>Filarioidea</taxon>
        <taxon>Onchocercidae</taxon>
        <taxon>Litomosoides</taxon>
    </lineage>
</organism>
<dbReference type="InterPro" id="IPR002110">
    <property type="entry name" value="Ankyrin_rpt"/>
</dbReference>
<keyword evidence="1" id="KW-0677">Repeat</keyword>
<keyword evidence="2 3" id="KW-0040">ANK repeat</keyword>
<evidence type="ECO:0000313" key="5">
    <source>
        <dbReference type="Proteomes" id="UP000277928"/>
    </source>
</evidence>
<evidence type="ECO:0000256" key="3">
    <source>
        <dbReference type="PROSITE-ProRule" id="PRU00023"/>
    </source>
</evidence>
<feature type="repeat" description="ANK" evidence="3">
    <location>
        <begin position="550"/>
        <end position="584"/>
    </location>
</feature>
<name>A0A3P6TVA3_LITSI</name>
<dbReference type="EMBL" id="UYRX01000939">
    <property type="protein sequence ID" value="VDK87269.1"/>
    <property type="molecule type" value="Genomic_DNA"/>
</dbReference>
<evidence type="ECO:0000256" key="1">
    <source>
        <dbReference type="ARBA" id="ARBA00022737"/>
    </source>
</evidence>
<dbReference type="Pfam" id="PF12796">
    <property type="entry name" value="Ank_2"/>
    <property type="match status" value="2"/>
</dbReference>
<reference evidence="4 5" key="1">
    <citation type="submission" date="2018-08" db="EMBL/GenBank/DDBJ databases">
        <authorList>
            <person name="Laetsch R D."/>
            <person name="Stevens L."/>
            <person name="Kumar S."/>
            <person name="Blaxter L. M."/>
        </authorList>
    </citation>
    <scope>NUCLEOTIDE SEQUENCE [LARGE SCALE GENOMIC DNA]</scope>
</reference>
<dbReference type="PANTHER" id="PTHR24173:SF85">
    <property type="entry name" value="PROTEIN FEM-1 HOMOLOG CG6966"/>
    <property type="match status" value="1"/>
</dbReference>
<evidence type="ECO:0000256" key="2">
    <source>
        <dbReference type="ARBA" id="ARBA00023043"/>
    </source>
</evidence>
<keyword evidence="5" id="KW-1185">Reference proteome</keyword>
<dbReference type="PRINTS" id="PR01415">
    <property type="entry name" value="ANKYRIN"/>
</dbReference>
<feature type="repeat" description="ANK" evidence="3">
    <location>
        <begin position="43"/>
        <end position="75"/>
    </location>
</feature>
<dbReference type="Pfam" id="PF00023">
    <property type="entry name" value="Ank"/>
    <property type="match status" value="2"/>
</dbReference>